<keyword evidence="5" id="KW-0560">Oxidoreductase</keyword>
<keyword evidence="6" id="KW-0408">Iron</keyword>
<dbReference type="GO" id="GO:0017000">
    <property type="term" value="P:antibiotic biosynthetic process"/>
    <property type="evidence" value="ECO:0007669"/>
    <property type="project" value="UniProtKB-KW"/>
</dbReference>
<evidence type="ECO:0000313" key="12">
    <source>
        <dbReference type="Proteomes" id="UP001235874"/>
    </source>
</evidence>
<keyword evidence="4" id="KW-0521">NADP</keyword>
<keyword evidence="3" id="KW-0479">Metal-binding</keyword>
<dbReference type="InterPro" id="IPR002397">
    <property type="entry name" value="Cyt_P450_B"/>
</dbReference>
<keyword evidence="12" id="KW-1185">Reference proteome</keyword>
<dbReference type="InterPro" id="IPR036396">
    <property type="entry name" value="Cyt_P450_sf"/>
</dbReference>
<dbReference type="InterPro" id="IPR001128">
    <property type="entry name" value="Cyt_P450"/>
</dbReference>
<dbReference type="Proteomes" id="UP001235874">
    <property type="component" value="Chromosome"/>
</dbReference>
<keyword evidence="8" id="KW-0045">Antibiotic biosynthesis</keyword>
<evidence type="ECO:0000313" key="11">
    <source>
        <dbReference type="EMBL" id="WLS48432.1"/>
    </source>
</evidence>
<keyword evidence="2" id="KW-0349">Heme</keyword>
<dbReference type="GO" id="GO:0006707">
    <property type="term" value="P:cholesterol catabolic process"/>
    <property type="evidence" value="ECO:0007669"/>
    <property type="project" value="TreeGrafter"/>
</dbReference>
<protein>
    <submittedName>
        <fullName evidence="11">Cytochrome P450</fullName>
    </submittedName>
</protein>
<accession>A0AAJ6HY57</accession>
<evidence type="ECO:0000256" key="8">
    <source>
        <dbReference type="ARBA" id="ARBA00023194"/>
    </source>
</evidence>
<dbReference type="GO" id="GO:0020037">
    <property type="term" value="F:heme binding"/>
    <property type="evidence" value="ECO:0007669"/>
    <property type="project" value="InterPro"/>
</dbReference>
<evidence type="ECO:0000256" key="6">
    <source>
        <dbReference type="ARBA" id="ARBA00023004"/>
    </source>
</evidence>
<evidence type="ECO:0000256" key="4">
    <source>
        <dbReference type="ARBA" id="ARBA00022857"/>
    </source>
</evidence>
<proteinExistence type="inferred from homology"/>
<organism evidence="11 12">
    <name type="scientific">Micromonospora profundi</name>
    <dbReference type="NCBI Taxonomy" id="1420889"/>
    <lineage>
        <taxon>Bacteria</taxon>
        <taxon>Bacillati</taxon>
        <taxon>Actinomycetota</taxon>
        <taxon>Actinomycetes</taxon>
        <taxon>Micromonosporales</taxon>
        <taxon>Micromonosporaceae</taxon>
        <taxon>Micromonospora</taxon>
    </lineage>
</organism>
<comment type="pathway">
    <text evidence="9">Antibiotic biosynthesis; mycinamicin biosynthesis.</text>
</comment>
<gene>
    <name evidence="11" type="ORF">Q3V37_15050</name>
</gene>
<dbReference type="FunFam" id="1.10.630.10:FF:000018">
    <property type="entry name" value="Cytochrome P450 monooxygenase"/>
    <property type="match status" value="1"/>
</dbReference>
<dbReference type="GO" id="GO:0005506">
    <property type="term" value="F:iron ion binding"/>
    <property type="evidence" value="ECO:0007669"/>
    <property type="project" value="InterPro"/>
</dbReference>
<evidence type="ECO:0000256" key="9">
    <source>
        <dbReference type="ARBA" id="ARBA00060683"/>
    </source>
</evidence>
<dbReference type="GO" id="GO:0008395">
    <property type="term" value="F:steroid hydroxylase activity"/>
    <property type="evidence" value="ECO:0007669"/>
    <property type="project" value="TreeGrafter"/>
</dbReference>
<evidence type="ECO:0000256" key="7">
    <source>
        <dbReference type="ARBA" id="ARBA00023033"/>
    </source>
</evidence>
<evidence type="ECO:0000256" key="2">
    <source>
        <dbReference type="ARBA" id="ARBA00022617"/>
    </source>
</evidence>
<comment type="similarity">
    <text evidence="1">Belongs to the cytochrome P450 family.</text>
</comment>
<evidence type="ECO:0000256" key="1">
    <source>
        <dbReference type="ARBA" id="ARBA00010617"/>
    </source>
</evidence>
<dbReference type="SUPFAM" id="SSF48264">
    <property type="entry name" value="Cytochrome P450"/>
    <property type="match status" value="1"/>
</dbReference>
<dbReference type="EMBL" id="CP130472">
    <property type="protein sequence ID" value="WLS48432.1"/>
    <property type="molecule type" value="Genomic_DNA"/>
</dbReference>
<dbReference type="PANTHER" id="PTHR46696">
    <property type="entry name" value="P450, PUTATIVE (EUROFUNG)-RELATED"/>
    <property type="match status" value="1"/>
</dbReference>
<dbReference type="Gene3D" id="1.10.630.10">
    <property type="entry name" value="Cytochrome P450"/>
    <property type="match status" value="1"/>
</dbReference>
<dbReference type="GO" id="GO:0036199">
    <property type="term" value="F:cholest-4-en-3-one 26-monooxygenase activity"/>
    <property type="evidence" value="ECO:0007669"/>
    <property type="project" value="TreeGrafter"/>
</dbReference>
<dbReference type="AlphaFoldDB" id="A0AAJ6HY57"/>
<name>A0AAJ6HY57_9ACTN</name>
<dbReference type="KEGG" id="mprn:Q3V37_15050"/>
<dbReference type="PANTHER" id="PTHR46696:SF4">
    <property type="entry name" value="BIOTIN BIOSYNTHESIS CYTOCHROME P450"/>
    <property type="match status" value="1"/>
</dbReference>
<keyword evidence="7" id="KW-0503">Monooxygenase</keyword>
<dbReference type="RefSeq" id="WP_306273763.1">
    <property type="nucleotide sequence ID" value="NZ_CP130472.1"/>
</dbReference>
<feature type="region of interest" description="Disordered" evidence="10">
    <location>
        <begin position="1"/>
        <end position="27"/>
    </location>
</feature>
<reference evidence="11 12" key="1">
    <citation type="submission" date="2023-07" db="EMBL/GenBank/DDBJ databases">
        <title>Micromonospora profundi TRM 95458 converts glycerol to a new osmotic compound.</title>
        <authorList>
            <person name="Lu D."/>
        </authorList>
    </citation>
    <scope>NUCLEOTIDE SEQUENCE [LARGE SCALE GENOMIC DNA]</scope>
    <source>
        <strain evidence="11 12">TRM95458</strain>
    </source>
</reference>
<evidence type="ECO:0000256" key="5">
    <source>
        <dbReference type="ARBA" id="ARBA00023002"/>
    </source>
</evidence>
<evidence type="ECO:0000256" key="10">
    <source>
        <dbReference type="SAM" id="MobiDB-lite"/>
    </source>
</evidence>
<dbReference type="PRINTS" id="PR00359">
    <property type="entry name" value="BP450"/>
</dbReference>
<dbReference type="Pfam" id="PF00067">
    <property type="entry name" value="p450"/>
    <property type="match status" value="1"/>
</dbReference>
<sequence length="423" mass="45803">MSSTSPGPVLDRTDPIPDIDLADPDPARTPDLERILATLRPVHPVFWHGPKSRPGFWAVIRYAETMRVYRDPTTFSATNGMTLDSLRPGPDPASGMMVEVTDPPEHRRLRRSIGALFADGVVTDLEPEIDRYVRRLLVAVRDRGGTVDVVEAVASRVPTHAAGLLLGLPPADLDWITSRTSRVFLSRAAADDGGDLRQEAEQANGELLGYFSRLLRTSRHRSDADGLVQRLAAGTADRDALTTGEVVLNALNLAIGGTTTTRAALTNLLDALSRMPDVFASLRANPSAVPTAVEEAVRWGNPVRHLARVATCDVELAGQAIKEGDPVVVWPRSANRDEAVFAQPDTFDAGRHPNPHIGFAAGPHSCPGTALGRAQLRAVLRHTVDLFTACEPAEGARLMQSNFLHGYERLPMRFTAAGDHLFT</sequence>
<evidence type="ECO:0000256" key="3">
    <source>
        <dbReference type="ARBA" id="ARBA00022723"/>
    </source>
</evidence>